<dbReference type="SUPFAM" id="SSF55031">
    <property type="entry name" value="Bacterial exopeptidase dimerisation domain"/>
    <property type="match status" value="1"/>
</dbReference>
<gene>
    <name evidence="13" type="ORF">KP509_05G080400</name>
</gene>
<evidence type="ECO:0000256" key="2">
    <source>
        <dbReference type="ARBA" id="ARBA00006247"/>
    </source>
</evidence>
<dbReference type="GO" id="GO:0005737">
    <property type="term" value="C:cytoplasm"/>
    <property type="evidence" value="ECO:0007669"/>
    <property type="project" value="UniProtKB-SubCell"/>
</dbReference>
<proteinExistence type="inferred from homology"/>
<dbReference type="PANTHER" id="PTHR45892">
    <property type="entry name" value="AMINOACYLASE-1"/>
    <property type="match status" value="1"/>
</dbReference>
<dbReference type="GO" id="GO:0004046">
    <property type="term" value="F:aminoacylase activity"/>
    <property type="evidence" value="ECO:0007669"/>
    <property type="project" value="UniProtKB-EC"/>
</dbReference>
<comment type="similarity">
    <text evidence="2">Belongs to the peptidase M20A family.</text>
</comment>
<dbReference type="Gene3D" id="3.40.630.10">
    <property type="entry name" value="Zn peptidases"/>
    <property type="match status" value="1"/>
</dbReference>
<evidence type="ECO:0000256" key="9">
    <source>
        <dbReference type="PIRSR" id="PIRSR036696-1"/>
    </source>
</evidence>
<evidence type="ECO:0000313" key="14">
    <source>
        <dbReference type="Proteomes" id="UP000825935"/>
    </source>
</evidence>
<feature type="binding site" evidence="10">
    <location>
        <position position="415"/>
    </location>
    <ligand>
        <name>Zn(2+)</name>
        <dbReference type="ChEBI" id="CHEBI:29105"/>
        <label>2</label>
    </ligand>
</feature>
<evidence type="ECO:0000256" key="8">
    <source>
        <dbReference type="ARBA" id="ARBA00029656"/>
    </source>
</evidence>
<evidence type="ECO:0000259" key="12">
    <source>
        <dbReference type="Pfam" id="PF07687"/>
    </source>
</evidence>
<dbReference type="EC" id="3.5.1.14" evidence="3"/>
<evidence type="ECO:0000256" key="3">
    <source>
        <dbReference type="ARBA" id="ARBA00011913"/>
    </source>
</evidence>
<dbReference type="InterPro" id="IPR010159">
    <property type="entry name" value="N-acyl_aa_amidohydrolase"/>
</dbReference>
<feature type="signal peptide" evidence="11">
    <location>
        <begin position="1"/>
        <end position="27"/>
    </location>
</feature>
<dbReference type="InterPro" id="IPR001261">
    <property type="entry name" value="ArgE/DapE_CS"/>
</dbReference>
<evidence type="ECO:0000256" key="11">
    <source>
        <dbReference type="SAM" id="SignalP"/>
    </source>
</evidence>
<comment type="caution">
    <text evidence="13">The sequence shown here is derived from an EMBL/GenBank/DDBJ whole genome shotgun (WGS) entry which is preliminary data.</text>
</comment>
<feature type="binding site" evidence="10">
    <location>
        <position position="184"/>
    </location>
    <ligand>
        <name>Zn(2+)</name>
        <dbReference type="ChEBI" id="CHEBI:29105"/>
        <label>2</label>
    </ligand>
</feature>
<keyword evidence="14" id="KW-1185">Reference proteome</keyword>
<dbReference type="SUPFAM" id="SSF53187">
    <property type="entry name" value="Zn-dependent exopeptidases"/>
    <property type="match status" value="1"/>
</dbReference>
<dbReference type="NCBIfam" id="TIGR01880">
    <property type="entry name" value="Ac-peptdase-euk"/>
    <property type="match status" value="1"/>
</dbReference>
<dbReference type="PIRSF" id="PIRSF036696">
    <property type="entry name" value="ACY-1"/>
    <property type="match status" value="1"/>
</dbReference>
<dbReference type="PROSITE" id="PS00758">
    <property type="entry name" value="ARGE_DAPE_CPG2_1"/>
    <property type="match status" value="1"/>
</dbReference>
<dbReference type="OMA" id="ERTAWHI"/>
<dbReference type="AlphaFoldDB" id="A0A8T2V028"/>
<dbReference type="Proteomes" id="UP000825935">
    <property type="component" value="Chromosome 5"/>
</dbReference>
<dbReference type="InterPro" id="IPR002933">
    <property type="entry name" value="Peptidase_M20"/>
</dbReference>
<evidence type="ECO:0000256" key="7">
    <source>
        <dbReference type="ARBA" id="ARBA00022833"/>
    </source>
</evidence>
<feature type="binding site" evidence="10">
    <location>
        <position position="116"/>
    </location>
    <ligand>
        <name>Zn(2+)</name>
        <dbReference type="ChEBI" id="CHEBI:29105"/>
        <label>1</label>
    </ligand>
</feature>
<reference evidence="13" key="1">
    <citation type="submission" date="2021-08" db="EMBL/GenBank/DDBJ databases">
        <title>WGS assembly of Ceratopteris richardii.</title>
        <authorList>
            <person name="Marchant D.B."/>
            <person name="Chen G."/>
            <person name="Jenkins J."/>
            <person name="Shu S."/>
            <person name="Leebens-Mack J."/>
            <person name="Grimwood J."/>
            <person name="Schmutz J."/>
            <person name="Soltis P."/>
            <person name="Soltis D."/>
            <person name="Chen Z.-H."/>
        </authorList>
    </citation>
    <scope>NUCLEOTIDE SEQUENCE</scope>
    <source>
        <strain evidence="13">Whitten #5841</strain>
        <tissue evidence="13">Leaf</tissue>
    </source>
</reference>
<evidence type="ECO:0000313" key="13">
    <source>
        <dbReference type="EMBL" id="KAH7437609.1"/>
    </source>
</evidence>
<dbReference type="FunFam" id="3.30.70.360:FF:000009">
    <property type="entry name" value="aminoacylase-1 isoform X1"/>
    <property type="match status" value="1"/>
</dbReference>
<feature type="active site" description="Proton acceptor" evidence="9">
    <location>
        <position position="183"/>
    </location>
</feature>
<keyword evidence="4" id="KW-0963">Cytoplasm</keyword>
<dbReference type="InterPro" id="IPR036264">
    <property type="entry name" value="Bact_exopeptidase_dim_dom"/>
</dbReference>
<name>A0A8T2V028_CERRI</name>
<dbReference type="EMBL" id="CM035410">
    <property type="protein sequence ID" value="KAH7437609.1"/>
    <property type="molecule type" value="Genomic_DNA"/>
</dbReference>
<evidence type="ECO:0000256" key="10">
    <source>
        <dbReference type="PIRSR" id="PIRSR036696-2"/>
    </source>
</evidence>
<dbReference type="Pfam" id="PF01546">
    <property type="entry name" value="Peptidase_M20"/>
    <property type="match status" value="1"/>
</dbReference>
<evidence type="ECO:0000256" key="4">
    <source>
        <dbReference type="ARBA" id="ARBA00022490"/>
    </source>
</evidence>
<organism evidence="13 14">
    <name type="scientific">Ceratopteris richardii</name>
    <name type="common">Triangle waterfern</name>
    <dbReference type="NCBI Taxonomy" id="49495"/>
    <lineage>
        <taxon>Eukaryota</taxon>
        <taxon>Viridiplantae</taxon>
        <taxon>Streptophyta</taxon>
        <taxon>Embryophyta</taxon>
        <taxon>Tracheophyta</taxon>
        <taxon>Polypodiopsida</taxon>
        <taxon>Polypodiidae</taxon>
        <taxon>Polypodiales</taxon>
        <taxon>Pteridineae</taxon>
        <taxon>Pteridaceae</taxon>
        <taxon>Parkerioideae</taxon>
        <taxon>Ceratopteris</taxon>
    </lineage>
</organism>
<comment type="cofactor">
    <cofactor evidence="10">
        <name>Zn(2+)</name>
        <dbReference type="ChEBI" id="CHEBI:29105"/>
    </cofactor>
    <text evidence="10">Binds 2 Zn(2+) ions per subunit.</text>
</comment>
<dbReference type="FunFam" id="3.40.630.10:FF:000019">
    <property type="entry name" value="Aminoacylase 1"/>
    <property type="match status" value="1"/>
</dbReference>
<evidence type="ECO:0000256" key="5">
    <source>
        <dbReference type="ARBA" id="ARBA00022723"/>
    </source>
</evidence>
<evidence type="ECO:0000256" key="6">
    <source>
        <dbReference type="ARBA" id="ARBA00022801"/>
    </source>
</evidence>
<feature type="binding site" evidence="10">
    <location>
        <position position="211"/>
    </location>
    <ligand>
        <name>Zn(2+)</name>
        <dbReference type="ChEBI" id="CHEBI:29105"/>
        <label>1</label>
    </ligand>
</feature>
<accession>A0A8T2V028</accession>
<keyword evidence="5 10" id="KW-0479">Metal-binding</keyword>
<feature type="binding site" evidence="10">
    <location>
        <position position="149"/>
    </location>
    <ligand>
        <name>Zn(2+)</name>
        <dbReference type="ChEBI" id="CHEBI:29105"/>
        <label>1</label>
    </ligand>
</feature>
<dbReference type="OrthoDB" id="3064516at2759"/>
<dbReference type="PROSITE" id="PS00759">
    <property type="entry name" value="ARGE_DAPE_CPG2_2"/>
    <property type="match status" value="1"/>
</dbReference>
<dbReference type="PANTHER" id="PTHR45892:SF1">
    <property type="entry name" value="AMINOACYLASE-1"/>
    <property type="match status" value="1"/>
</dbReference>
<feature type="active site" evidence="9">
    <location>
        <position position="118"/>
    </location>
</feature>
<comment type="subcellular location">
    <subcellularLocation>
        <location evidence="1">Cytoplasm</location>
    </subcellularLocation>
</comment>
<feature type="domain" description="Peptidase M20 dimerisation" evidence="12">
    <location>
        <begin position="225"/>
        <end position="334"/>
    </location>
</feature>
<dbReference type="Gene3D" id="3.30.70.360">
    <property type="match status" value="1"/>
</dbReference>
<dbReference type="InterPro" id="IPR052083">
    <property type="entry name" value="Aminoacylase-1_M20A"/>
</dbReference>
<dbReference type="Pfam" id="PF07687">
    <property type="entry name" value="M20_dimer"/>
    <property type="match status" value="1"/>
</dbReference>
<dbReference type="Gene3D" id="1.10.150.900">
    <property type="match status" value="1"/>
</dbReference>
<keyword evidence="7 10" id="KW-0862">Zinc</keyword>
<keyword evidence="11" id="KW-0732">Signal</keyword>
<keyword evidence="6" id="KW-0378">Hydrolase</keyword>
<dbReference type="GO" id="GO:0006520">
    <property type="term" value="P:amino acid metabolic process"/>
    <property type="evidence" value="ECO:0007669"/>
    <property type="project" value="InterPro"/>
</dbReference>
<dbReference type="InterPro" id="IPR011650">
    <property type="entry name" value="Peptidase_M20_dimer"/>
</dbReference>
<dbReference type="GO" id="GO:0046872">
    <property type="term" value="F:metal ion binding"/>
    <property type="evidence" value="ECO:0007669"/>
    <property type="project" value="UniProtKB-KW"/>
</dbReference>
<feature type="binding site" evidence="10">
    <location>
        <position position="149"/>
    </location>
    <ligand>
        <name>Zn(2+)</name>
        <dbReference type="ChEBI" id="CHEBI:29105"/>
        <label>2</label>
    </ligand>
</feature>
<feature type="chain" id="PRO_5035713794" description="N-acyl-aliphatic-L-amino acid amidohydrolase" evidence="11">
    <location>
        <begin position="28"/>
        <end position="446"/>
    </location>
</feature>
<sequence length="446" mass="49263">MMQAKSFAKTLVMTIIFVTVIVELVDVSEESGEAKSWMKTCEGLEPAIENFRQYLRIPTVHPSPDYGPALRFILSLAGSISLHPTRLVEMVPGKGIALLTWEGSNPSLPSILLNSHMDVVPVKKEEWKHDPFEAVMEENGDIYARGSQDTKCIGIQYLEAIRNLKSQGFKPLRTIHISFVPDEEVGGGDGFAKLISSAVFQSLNVGVALDEGLASETETYLVTNAERSPWWLEIKATGRPGHGSSLYANSALENLMRSFEAIMMFRSSQFDRVKAGLSKEAEVTSINPVYLKAGGSTPCGYVMNVQPSEAEAGFDIRVSPDANTEVLETLIQEQWAPQSRNMSYKFIGKAPKSGRTAANESSPWWGLLVDAVRRTGVVLNEAETRKSTTDGRFLRNVGIATYGFSPISRTPNRQHSTNEFLNAQEFCKGIRVYEEIIKAYTSYSGL</sequence>
<protein>
    <recommendedName>
        <fullName evidence="3">N-acyl-aliphatic-L-amino acid amidohydrolase</fullName>
        <ecNumber evidence="3">3.5.1.14</ecNumber>
    </recommendedName>
    <alternativeName>
        <fullName evidence="8">N-acyl-L-amino-acid amidohydrolase</fullName>
    </alternativeName>
</protein>
<evidence type="ECO:0000256" key="1">
    <source>
        <dbReference type="ARBA" id="ARBA00004496"/>
    </source>
</evidence>